<gene>
    <name evidence="2" type="ORF">LAZ67_5002192</name>
</gene>
<organism evidence="2 3">
    <name type="scientific">Cordylochernes scorpioides</name>
    <dbReference type="NCBI Taxonomy" id="51811"/>
    <lineage>
        <taxon>Eukaryota</taxon>
        <taxon>Metazoa</taxon>
        <taxon>Ecdysozoa</taxon>
        <taxon>Arthropoda</taxon>
        <taxon>Chelicerata</taxon>
        <taxon>Arachnida</taxon>
        <taxon>Pseudoscorpiones</taxon>
        <taxon>Cheliferoidea</taxon>
        <taxon>Chernetidae</taxon>
        <taxon>Cordylochernes</taxon>
    </lineage>
</organism>
<accession>A0ABY6KGX7</accession>
<proteinExistence type="predicted"/>
<name>A0ABY6KGX7_9ARAC</name>
<protein>
    <submittedName>
        <fullName evidence="2">Uncharacterized protein</fullName>
    </submittedName>
</protein>
<evidence type="ECO:0000313" key="3">
    <source>
        <dbReference type="Proteomes" id="UP001235939"/>
    </source>
</evidence>
<evidence type="ECO:0000256" key="1">
    <source>
        <dbReference type="SAM" id="MobiDB-lite"/>
    </source>
</evidence>
<dbReference type="Proteomes" id="UP001235939">
    <property type="component" value="Chromosome 05"/>
</dbReference>
<dbReference type="EMBL" id="CP092867">
    <property type="protein sequence ID" value="UYV67838.1"/>
    <property type="molecule type" value="Genomic_DNA"/>
</dbReference>
<keyword evidence="3" id="KW-1185">Reference proteome</keyword>
<sequence>MKVTNKQRGKGSLDGDKDQTTPYPRPTGVYDNEFNPPVNRWPDVINNPAPDRWRDFTGTNQGSPPYAGKRRRYTVGSLTPIRDVGIRGARGLSAFVRGLPLPSWSYHLDLPLSLAVPVRESHHAPTTTTAQDEELMPRVEEQSYVVYSKQAAVARGWTDAYHQRRLFNRKDPIDKVKSFSFTTTLGRMLHKSSKPPFKSSNGKLYSTRRTLRILHQPITTFSAPCQTI</sequence>
<reference evidence="2 3" key="1">
    <citation type="submission" date="2022-01" db="EMBL/GenBank/DDBJ databases">
        <title>A chromosomal length assembly of Cordylochernes scorpioides.</title>
        <authorList>
            <person name="Zeh D."/>
            <person name="Zeh J."/>
        </authorList>
    </citation>
    <scope>NUCLEOTIDE SEQUENCE [LARGE SCALE GENOMIC DNA]</scope>
    <source>
        <strain evidence="2">IN4F17</strain>
        <tissue evidence="2">Whole Body</tissue>
    </source>
</reference>
<feature type="region of interest" description="Disordered" evidence="1">
    <location>
        <begin position="1"/>
        <end position="33"/>
    </location>
</feature>
<evidence type="ECO:0000313" key="2">
    <source>
        <dbReference type="EMBL" id="UYV67838.1"/>
    </source>
</evidence>
<feature type="region of interest" description="Disordered" evidence="1">
    <location>
        <begin position="49"/>
        <end position="68"/>
    </location>
</feature>